<feature type="domain" description="MBD" evidence="7">
    <location>
        <begin position="1"/>
        <end position="70"/>
    </location>
</feature>
<feature type="compositionally biased region" description="Basic and acidic residues" evidence="6">
    <location>
        <begin position="493"/>
        <end position="506"/>
    </location>
</feature>
<dbReference type="AlphaFoldDB" id="A0A7J6W130"/>
<accession>A0A7J6W130</accession>
<evidence type="ECO:0000256" key="2">
    <source>
        <dbReference type="ARBA" id="ARBA00023015"/>
    </source>
</evidence>
<keyword evidence="5" id="KW-0539">Nucleus</keyword>
<dbReference type="Proteomes" id="UP000554482">
    <property type="component" value="Unassembled WGS sequence"/>
</dbReference>
<evidence type="ECO:0000256" key="5">
    <source>
        <dbReference type="ARBA" id="ARBA00023242"/>
    </source>
</evidence>
<keyword evidence="9" id="KW-1185">Reference proteome</keyword>
<keyword evidence="4" id="KW-0804">Transcription</keyword>
<evidence type="ECO:0000256" key="4">
    <source>
        <dbReference type="ARBA" id="ARBA00023163"/>
    </source>
</evidence>
<dbReference type="InterPro" id="IPR016177">
    <property type="entry name" value="DNA-bd_dom_sf"/>
</dbReference>
<feature type="region of interest" description="Disordered" evidence="6">
    <location>
        <begin position="155"/>
        <end position="183"/>
    </location>
</feature>
<dbReference type="SUPFAM" id="SSF54171">
    <property type="entry name" value="DNA-binding domain"/>
    <property type="match status" value="1"/>
</dbReference>
<evidence type="ECO:0000256" key="3">
    <source>
        <dbReference type="ARBA" id="ARBA00023125"/>
    </source>
</evidence>
<evidence type="ECO:0000313" key="9">
    <source>
        <dbReference type="Proteomes" id="UP000554482"/>
    </source>
</evidence>
<keyword evidence="2" id="KW-0805">Transcription regulation</keyword>
<evidence type="ECO:0000313" key="8">
    <source>
        <dbReference type="EMBL" id="KAF5190881.1"/>
    </source>
</evidence>
<dbReference type="PANTHER" id="PTHR34067">
    <property type="entry name" value="OS04G0193200 PROTEIN"/>
    <property type="match status" value="1"/>
</dbReference>
<dbReference type="OrthoDB" id="10072024at2759"/>
<dbReference type="InterPro" id="IPR001739">
    <property type="entry name" value="Methyl_CpG_DNA-bd"/>
</dbReference>
<dbReference type="Gene3D" id="3.30.890.10">
    <property type="entry name" value="Methyl-cpg-binding Protein 2, Chain A"/>
    <property type="match status" value="1"/>
</dbReference>
<organism evidence="8 9">
    <name type="scientific">Thalictrum thalictroides</name>
    <name type="common">Rue-anemone</name>
    <name type="synonym">Anemone thalictroides</name>
    <dbReference type="NCBI Taxonomy" id="46969"/>
    <lineage>
        <taxon>Eukaryota</taxon>
        <taxon>Viridiplantae</taxon>
        <taxon>Streptophyta</taxon>
        <taxon>Embryophyta</taxon>
        <taxon>Tracheophyta</taxon>
        <taxon>Spermatophyta</taxon>
        <taxon>Magnoliopsida</taxon>
        <taxon>Ranunculales</taxon>
        <taxon>Ranunculaceae</taxon>
        <taxon>Thalictroideae</taxon>
        <taxon>Thalictrum</taxon>
    </lineage>
</organism>
<keyword evidence="3" id="KW-0238">DNA-binding</keyword>
<dbReference type="PANTHER" id="PTHR34067:SF20">
    <property type="entry name" value="OS08G0206700 PROTEIN"/>
    <property type="match status" value="1"/>
</dbReference>
<dbReference type="EMBL" id="JABWDY010023490">
    <property type="protein sequence ID" value="KAF5190881.1"/>
    <property type="molecule type" value="Genomic_DNA"/>
</dbReference>
<name>A0A7J6W130_THATH</name>
<reference evidence="8 9" key="1">
    <citation type="submission" date="2020-06" db="EMBL/GenBank/DDBJ databases">
        <title>Transcriptomic and genomic resources for Thalictrum thalictroides and T. hernandezii: Facilitating candidate gene discovery in an emerging model plant lineage.</title>
        <authorList>
            <person name="Arias T."/>
            <person name="Riano-Pachon D.M."/>
            <person name="Di Stilio V.S."/>
        </authorList>
    </citation>
    <scope>NUCLEOTIDE SEQUENCE [LARGE SCALE GENOMIC DNA]</scope>
    <source>
        <strain evidence="9">cv. WT478/WT964</strain>
        <tissue evidence="8">Leaves</tissue>
    </source>
</reference>
<feature type="region of interest" description="Disordered" evidence="6">
    <location>
        <begin position="486"/>
        <end position="513"/>
    </location>
</feature>
<feature type="non-terminal residue" evidence="8">
    <location>
        <position position="1"/>
    </location>
</feature>
<dbReference type="GO" id="GO:0003677">
    <property type="term" value="F:DNA binding"/>
    <property type="evidence" value="ECO:0007669"/>
    <property type="project" value="UniProtKB-KW"/>
</dbReference>
<dbReference type="Pfam" id="PF01429">
    <property type="entry name" value="MBD"/>
    <property type="match status" value="1"/>
</dbReference>
<dbReference type="PROSITE" id="PS50982">
    <property type="entry name" value="MBD"/>
    <property type="match status" value="1"/>
</dbReference>
<gene>
    <name evidence="8" type="ORF">FRX31_019532</name>
</gene>
<evidence type="ECO:0000256" key="1">
    <source>
        <dbReference type="ARBA" id="ARBA00004123"/>
    </source>
</evidence>
<proteinExistence type="predicted"/>
<comment type="subcellular location">
    <subcellularLocation>
        <location evidence="1">Nucleus</location>
    </subcellularLocation>
</comment>
<protein>
    <recommendedName>
        <fullName evidence="7">MBD domain-containing protein</fullName>
    </recommendedName>
</protein>
<evidence type="ECO:0000259" key="7">
    <source>
        <dbReference type="PROSITE" id="PS50982"/>
    </source>
</evidence>
<dbReference type="InterPro" id="IPR038945">
    <property type="entry name" value="MBD13-like"/>
</dbReference>
<sequence>MQVEKTLDWLPSGWKVEVKERKNGSKDKYYTDMASGYMFRSRREVSHYLQTGELPRMSRKKRFLNDADSISEETSKKKLSGSNTRGYLFTGQSSYTSKRNEEWIFSLSVTEAEESSCLVLFPLDVKDNKENKKIKFCADKRYVLALHTPAVSPVNQLGENGVGKHQNRESQPAPQISETRKELTLPCRTSRRLAGMEPEPIPDVGKYNYTPPAKSGEGVDNTEKDGHCFGEQKNELGKVLHDQIAGEGVDHTENGGHCLGEQKNELGKVLHDQIAGEGVDHAEKGGHCLGEPKNALGKVLHDQIAGERVDHTEKGGHCLGELKNEFGKVLHDQIAGEGVDHTEKGGHCLDVPKNELGKVLHDQISGEGVHHTEKGGHCLGEPKNELRKVLHDQISGEGVDHTEKGGHCLHKQKNKLGKVLDDQIAEERVEHTGKCGHCLGELKNELGKVLHDQIAVPREPSKKIPAEKPESRSTLQFRESFLQKVLQDQGAAPEEHLRKTGSEKPDLQITLRF</sequence>
<dbReference type="GO" id="GO:0005634">
    <property type="term" value="C:nucleus"/>
    <property type="evidence" value="ECO:0007669"/>
    <property type="project" value="UniProtKB-SubCell"/>
</dbReference>
<evidence type="ECO:0000256" key="6">
    <source>
        <dbReference type="SAM" id="MobiDB-lite"/>
    </source>
</evidence>
<comment type="caution">
    <text evidence="8">The sequence shown here is derived from an EMBL/GenBank/DDBJ whole genome shotgun (WGS) entry which is preliminary data.</text>
</comment>